<keyword evidence="2" id="KW-0812">Transmembrane</keyword>
<reference evidence="7" key="2">
    <citation type="submission" date="2016-10" db="EMBL/GenBank/DDBJ databases">
        <authorList>
            <person name="Varghese N."/>
            <person name="Submissions S."/>
        </authorList>
    </citation>
    <scope>NUCLEOTIDE SEQUENCE [LARGE SCALE GENOMIC DNA]</scope>
    <source>
        <strain evidence="7">DSM 12111</strain>
    </source>
</reference>
<protein>
    <submittedName>
        <fullName evidence="6">Zona occludens toxin</fullName>
    </submittedName>
</protein>
<evidence type="ECO:0000259" key="3">
    <source>
        <dbReference type="Pfam" id="PF05707"/>
    </source>
</evidence>
<evidence type="ECO:0000313" key="5">
    <source>
        <dbReference type="EMBL" id="SEE09369.1"/>
    </source>
</evidence>
<accession>A0A1H5G1W0</accession>
<dbReference type="Gene3D" id="3.40.50.300">
    <property type="entry name" value="P-loop containing nucleotide triphosphate hydrolases"/>
    <property type="match status" value="1"/>
</dbReference>
<dbReference type="EMBL" id="FNSC01000001">
    <property type="protein sequence ID" value="SEE09057.1"/>
    <property type="molecule type" value="Genomic_DNA"/>
</dbReference>
<gene>
    <name evidence="4" type="ORF">SAMN05421553_4011</name>
    <name evidence="5" type="ORF">SAMN05421553_4018</name>
    <name evidence="6" type="ORF">SAMN05421553_4025</name>
</gene>
<feature type="region of interest" description="Disordered" evidence="1">
    <location>
        <begin position="387"/>
        <end position="406"/>
    </location>
</feature>
<dbReference type="EMBL" id="FNSC01000001">
    <property type="protein sequence ID" value="SEE09369.1"/>
    <property type="molecule type" value="Genomic_DNA"/>
</dbReference>
<evidence type="ECO:0000256" key="1">
    <source>
        <dbReference type="SAM" id="MobiDB-lite"/>
    </source>
</evidence>
<dbReference type="STRING" id="53406.SAMN05421553_4011"/>
<feature type="transmembrane region" description="Helical" evidence="2">
    <location>
        <begin position="216"/>
        <end position="239"/>
    </location>
</feature>
<evidence type="ECO:0000313" key="4">
    <source>
        <dbReference type="EMBL" id="SEE09057.1"/>
    </source>
</evidence>
<evidence type="ECO:0000313" key="6">
    <source>
        <dbReference type="EMBL" id="SEE09732.1"/>
    </source>
</evidence>
<keyword evidence="2" id="KW-0472">Membrane</keyword>
<dbReference type="EMBL" id="FNSC01000001">
    <property type="protein sequence ID" value="SEE09732.1"/>
    <property type="molecule type" value="Genomic_DNA"/>
</dbReference>
<reference evidence="6" key="1">
    <citation type="submission" date="2016-10" db="EMBL/GenBank/DDBJ databases">
        <authorList>
            <person name="de Groot N.N."/>
        </authorList>
    </citation>
    <scope>NUCLEOTIDE SEQUENCE [LARGE SCALE GENOMIC DNA]</scope>
    <source>
        <strain evidence="6">DSM 12111</strain>
    </source>
</reference>
<dbReference type="Proteomes" id="UP000242849">
    <property type="component" value="Unassembled WGS sequence"/>
</dbReference>
<dbReference type="Pfam" id="PF05707">
    <property type="entry name" value="Zot"/>
    <property type="match status" value="1"/>
</dbReference>
<keyword evidence="7" id="KW-1185">Reference proteome</keyword>
<keyword evidence="2" id="KW-1133">Transmembrane helix</keyword>
<dbReference type="OrthoDB" id="8479507at2"/>
<evidence type="ECO:0000256" key="2">
    <source>
        <dbReference type="SAM" id="Phobius"/>
    </source>
</evidence>
<sequence length="423" mass="46522">MAIDAYMGLPGSGKSYGVVEYCVIPSLKEGRHVVTNIPLEVSLLTSVYGGEITQLPDDWYEDIEFSESIPNGCVLILDEVWRKYPSGQKVNQVPVQDMALLKEHRHRVDATGKAMRVILVTQDAADLSSWVRKLVAHAYRMEKLDALGSTKRFRVDIYKGCPTGDNPPKRLLIRQTTGTYKPEIYQYYRSATQSDSVSAGDETMADKRSNIWHSKWLWFCLIFGTLGPIFGVIAVLDYLQAPVQPKESKSVPAIQPEQSPAMVNPPPPGLEPVTSPLLSEQVVTTVVPADQPPKVVLSTTWRVAGYLDKSKASDPNPDLNRQVLLATVTGMRRIVAITDCQYYEGEIDVYCDVDGERITPWTGQQTATGILPPQVQTVAAVTTARGEQSEQSAVATAAPVQPPARSPVIVADTSRAPRTIPFE</sequence>
<feature type="domain" description="Zona occludens toxin N-terminal" evidence="3">
    <location>
        <begin position="7"/>
        <end position="193"/>
    </location>
</feature>
<dbReference type="RefSeq" id="WP_090386275.1">
    <property type="nucleotide sequence ID" value="NZ_FNSC01000001.1"/>
</dbReference>
<organism evidence="6 7">
    <name type="scientific">Pseudomonas anguilliseptica</name>
    <dbReference type="NCBI Taxonomy" id="53406"/>
    <lineage>
        <taxon>Bacteria</taxon>
        <taxon>Pseudomonadati</taxon>
        <taxon>Pseudomonadota</taxon>
        <taxon>Gammaproteobacteria</taxon>
        <taxon>Pseudomonadales</taxon>
        <taxon>Pseudomonadaceae</taxon>
        <taxon>Pseudomonas</taxon>
    </lineage>
</organism>
<proteinExistence type="predicted"/>
<dbReference type="InterPro" id="IPR027417">
    <property type="entry name" value="P-loop_NTPase"/>
</dbReference>
<name>A0A1H5G1W0_PSEAG</name>
<dbReference type="InterPro" id="IPR008900">
    <property type="entry name" value="Zot_N"/>
</dbReference>
<evidence type="ECO:0000313" key="7">
    <source>
        <dbReference type="Proteomes" id="UP000242849"/>
    </source>
</evidence>
<dbReference type="AlphaFoldDB" id="A0A1H5G1W0"/>